<feature type="region of interest" description="Disordered" evidence="3">
    <location>
        <begin position="1237"/>
        <end position="1256"/>
    </location>
</feature>
<feature type="compositionally biased region" description="Low complexity" evidence="3">
    <location>
        <begin position="290"/>
        <end position="321"/>
    </location>
</feature>
<dbReference type="Proteomes" id="UP000284706">
    <property type="component" value="Unassembled WGS sequence"/>
</dbReference>
<evidence type="ECO:0000313" key="5">
    <source>
        <dbReference type="Proteomes" id="UP000284706"/>
    </source>
</evidence>
<feature type="compositionally biased region" description="Low complexity" evidence="3">
    <location>
        <begin position="188"/>
        <end position="212"/>
    </location>
</feature>
<name>A0A409WD57_9AGAR</name>
<evidence type="ECO:0000256" key="1">
    <source>
        <dbReference type="ARBA" id="ARBA00004613"/>
    </source>
</evidence>
<proteinExistence type="predicted"/>
<feature type="compositionally biased region" description="Low complexity" evidence="3">
    <location>
        <begin position="905"/>
        <end position="915"/>
    </location>
</feature>
<organism evidence="4 5">
    <name type="scientific">Gymnopilus dilepis</name>
    <dbReference type="NCBI Taxonomy" id="231916"/>
    <lineage>
        <taxon>Eukaryota</taxon>
        <taxon>Fungi</taxon>
        <taxon>Dikarya</taxon>
        <taxon>Basidiomycota</taxon>
        <taxon>Agaricomycotina</taxon>
        <taxon>Agaricomycetes</taxon>
        <taxon>Agaricomycetidae</taxon>
        <taxon>Agaricales</taxon>
        <taxon>Agaricineae</taxon>
        <taxon>Hymenogastraceae</taxon>
        <taxon>Gymnopilus</taxon>
    </lineage>
</organism>
<reference evidence="4 5" key="1">
    <citation type="journal article" date="2018" name="Evol. Lett.">
        <title>Horizontal gene cluster transfer increased hallucinogenic mushroom diversity.</title>
        <authorList>
            <person name="Reynolds H.T."/>
            <person name="Vijayakumar V."/>
            <person name="Gluck-Thaler E."/>
            <person name="Korotkin H.B."/>
            <person name="Matheny P.B."/>
            <person name="Slot J.C."/>
        </authorList>
    </citation>
    <scope>NUCLEOTIDE SEQUENCE [LARGE SCALE GENOMIC DNA]</scope>
    <source>
        <strain evidence="4 5">SRW20</strain>
    </source>
</reference>
<dbReference type="PANTHER" id="PTHR47246:SF1">
    <property type="entry name" value="MUCIN-19"/>
    <property type="match status" value="1"/>
</dbReference>
<dbReference type="OrthoDB" id="3258324at2759"/>
<feature type="region of interest" description="Disordered" evidence="3">
    <location>
        <begin position="905"/>
        <end position="957"/>
    </location>
</feature>
<feature type="compositionally biased region" description="Polar residues" evidence="3">
    <location>
        <begin position="696"/>
        <end position="722"/>
    </location>
</feature>
<feature type="compositionally biased region" description="Low complexity" evidence="3">
    <location>
        <begin position="8"/>
        <end position="28"/>
    </location>
</feature>
<feature type="compositionally biased region" description="Basic residues" evidence="3">
    <location>
        <begin position="923"/>
        <end position="938"/>
    </location>
</feature>
<feature type="compositionally biased region" description="Pro residues" evidence="3">
    <location>
        <begin position="83"/>
        <end position="114"/>
    </location>
</feature>
<accession>A0A409WD57</accession>
<feature type="compositionally biased region" description="Low complexity" evidence="3">
    <location>
        <begin position="335"/>
        <end position="355"/>
    </location>
</feature>
<feature type="compositionally biased region" description="Basic and acidic residues" evidence="3">
    <location>
        <begin position="665"/>
        <end position="683"/>
    </location>
</feature>
<feature type="compositionally biased region" description="Low complexity" evidence="3">
    <location>
        <begin position="397"/>
        <end position="475"/>
    </location>
</feature>
<evidence type="ECO:0000256" key="2">
    <source>
        <dbReference type="ARBA" id="ARBA00022525"/>
    </source>
</evidence>
<feature type="compositionally biased region" description="Basic residues" evidence="3">
    <location>
        <begin position="371"/>
        <end position="384"/>
    </location>
</feature>
<comment type="caution">
    <text evidence="4">The sequence shown here is derived from an EMBL/GenBank/DDBJ whole genome shotgun (WGS) entry which is preliminary data.</text>
</comment>
<keyword evidence="2" id="KW-0964">Secreted</keyword>
<feature type="compositionally biased region" description="Pro residues" evidence="3">
    <location>
        <begin position="356"/>
        <end position="365"/>
    </location>
</feature>
<dbReference type="PANTHER" id="PTHR47246">
    <property type="entry name" value="MUCIN-19"/>
    <property type="match status" value="1"/>
</dbReference>
<sequence>MQTLTREPPASHTTTSTPAPASSPCSPAVFLGSGLSPSEPWLSAPLTRGPQPLVGMASSALGGQPHPQAQAHPLPHDRDQPRPGQPPQDLPSPSPLPVPVPVADPGPGPPPSPTRPTTSKSRLQTMFSASSSSSRHGRGFGVGASAQPALKAEDTRVGSRLAMQGGSMQSRFAVDHVRSEVSLEGSFSSTSTSTSTSTSSSSSSSSAAMTMTSRDAIGQSGELNSKADLGSVNVNRVGCVGVGAAAGGFDPSQACFCSEGAVPLLLGTSCDCDLDLDLMKSGRADGACPSSSSTLDLNTNSDSNVDTLSPSPSDTNSPSNLRSEATSDSRMDPDSTPTSTLTSASASTTPLHLIPRIPPPPPTNPPAAGVPRRKVSTGKGKRRIYFASILKDRRRTTPTTTSSSTEHSTPTQPASSTSDATNTNANTDTSSASSPPSSSSFPSQTASTSTSTSTSASPVPSHSTSHSHSLSGRLSFSNLSSSMRTKKSLESVRERFMGIRPRVSGVFTPSSLPPELWLLILRYATSEPFVPLPGTPPLSVYATAATSSGSFTSCSSATSSSSSTSTSTSFPKCGTSCSSTYHSEPVSFLTHTPPHTHFAERLRAYNARLQWKAALTRVCRVWNWVGQEVLYEDVWIGRGREGRALAGRLCGDVDVGVRASVNAGVKDKEKNKSKDKGKTKEGGKGLGWFKRKDHSSSTSLKPASRQSLSRRPSFGSDSPTSPSNVGRFIRRLHIETPSMEKCSPHDLLIILQYAPLLEVFEDYRSVRRPMHPLVLGGSDVVPFWSSSSSSSTSASGQQLCKHQQQEFAPDALLHTLLSRPLKKLSWTNYDYDPSDFDLGVRFYEDVVGPKLRGLGLPGTAAVGVGSGAEQLEFLEISLSGCGIGMGGGGTSTAWGVGGGGAGASGDAAGVSASASTDEEDVRRRARARANTGRSRRGGGSRAASWIENPQAAGTSSRPVSFSGLGVVGASSLLTELRADFTTTTTTTTYSSSSSISSLNDPSIMDTSSSPYSLTLPNLRSLKATLDNATFFVLSTWDMPLLSHLSVMSADFGYAGAGFKRFFEVHGAKIFQLELGHSSGDIEEAWVTQPPPNHAQQVNANLNQGANAQSPADSPFSVPLNEWCPNLKEFICSADAEWNWQSPDWIAPHVLLPTHPGLTFIGVRDMERRLLGDADDAARRRRENQGLQQLHNQGQGQGQEWDEDPYFMLLEQFGSLLRKEAFPSLLFVRDMSKESDLIRKTGRMPGPGCPLGGAASNSGMGMDPLPRWLPMPMPMSPYVTPVHWSVSAGSATSSTSSSSSSVSSLFSGSARRFISKASPLSSASSQSSTTSSSSSYGSMTAAEDTLAHSQGLKVLKFWERVLERCRERGVWLEDCNGVNVRLADLRRAAAAAS</sequence>
<evidence type="ECO:0000313" key="4">
    <source>
        <dbReference type="EMBL" id="PPQ76433.1"/>
    </source>
</evidence>
<gene>
    <name evidence="4" type="ORF">CVT26_013003</name>
</gene>
<feature type="compositionally biased region" description="Low complexity" evidence="3">
    <location>
        <begin position="64"/>
        <end position="73"/>
    </location>
</feature>
<protein>
    <submittedName>
        <fullName evidence="4">Uncharacterized protein</fullName>
    </submittedName>
</protein>
<keyword evidence="5" id="KW-1185">Reference proteome</keyword>
<dbReference type="EMBL" id="NHYE01005160">
    <property type="protein sequence ID" value="PPQ76433.1"/>
    <property type="molecule type" value="Genomic_DNA"/>
</dbReference>
<dbReference type="GO" id="GO:0005576">
    <property type="term" value="C:extracellular region"/>
    <property type="evidence" value="ECO:0007669"/>
    <property type="project" value="UniProtKB-SubCell"/>
</dbReference>
<feature type="region of interest" description="Disordered" evidence="3">
    <location>
        <begin position="283"/>
        <end position="475"/>
    </location>
</feature>
<comment type="subcellular location">
    <subcellularLocation>
        <location evidence="1">Secreted</location>
    </subcellularLocation>
</comment>
<feature type="region of interest" description="Disordered" evidence="3">
    <location>
        <begin position="184"/>
        <end position="212"/>
    </location>
</feature>
<feature type="region of interest" description="Disordered" evidence="3">
    <location>
        <begin position="1"/>
        <end position="147"/>
    </location>
</feature>
<feature type="region of interest" description="Disordered" evidence="3">
    <location>
        <begin position="665"/>
        <end position="722"/>
    </location>
</feature>
<dbReference type="InParanoid" id="A0A409WD57"/>
<evidence type="ECO:0000256" key="3">
    <source>
        <dbReference type="SAM" id="MobiDB-lite"/>
    </source>
</evidence>